<reference evidence="1" key="2">
    <citation type="journal article" date="2020" name="Nat. Commun.">
        <title>Large-scale genome sequencing of mycorrhizal fungi provides insights into the early evolution of symbiotic traits.</title>
        <authorList>
            <person name="Miyauchi S."/>
            <person name="Kiss E."/>
            <person name="Kuo A."/>
            <person name="Drula E."/>
            <person name="Kohler A."/>
            <person name="Sanchez-Garcia M."/>
            <person name="Morin E."/>
            <person name="Andreopoulos B."/>
            <person name="Barry K.W."/>
            <person name="Bonito G."/>
            <person name="Buee M."/>
            <person name="Carver A."/>
            <person name="Chen C."/>
            <person name="Cichocki N."/>
            <person name="Clum A."/>
            <person name="Culley D."/>
            <person name="Crous P.W."/>
            <person name="Fauchery L."/>
            <person name="Girlanda M."/>
            <person name="Hayes R.D."/>
            <person name="Keri Z."/>
            <person name="LaButti K."/>
            <person name="Lipzen A."/>
            <person name="Lombard V."/>
            <person name="Magnuson J."/>
            <person name="Maillard F."/>
            <person name="Murat C."/>
            <person name="Nolan M."/>
            <person name="Ohm R.A."/>
            <person name="Pangilinan J."/>
            <person name="Pereira M.F."/>
            <person name="Perotto S."/>
            <person name="Peter M."/>
            <person name="Pfister S."/>
            <person name="Riley R."/>
            <person name="Sitrit Y."/>
            <person name="Stielow J.B."/>
            <person name="Szollosi G."/>
            <person name="Zifcakova L."/>
            <person name="Stursova M."/>
            <person name="Spatafora J.W."/>
            <person name="Tedersoo L."/>
            <person name="Vaario L.M."/>
            <person name="Yamada A."/>
            <person name="Yan M."/>
            <person name="Wang P."/>
            <person name="Xu J."/>
            <person name="Bruns T."/>
            <person name="Baldrian P."/>
            <person name="Vilgalys R."/>
            <person name="Dunand C."/>
            <person name="Henrissat B."/>
            <person name="Grigoriev I.V."/>
            <person name="Hibbett D."/>
            <person name="Nagy L.G."/>
            <person name="Martin F.M."/>
        </authorList>
    </citation>
    <scope>NUCLEOTIDE SEQUENCE</scope>
    <source>
        <strain evidence="1">BED1</strain>
    </source>
</reference>
<reference evidence="1" key="1">
    <citation type="submission" date="2019-10" db="EMBL/GenBank/DDBJ databases">
        <authorList>
            <consortium name="DOE Joint Genome Institute"/>
            <person name="Kuo A."/>
            <person name="Miyauchi S."/>
            <person name="Kiss E."/>
            <person name="Drula E."/>
            <person name="Kohler A."/>
            <person name="Sanchez-Garcia M."/>
            <person name="Andreopoulos B."/>
            <person name="Barry K.W."/>
            <person name="Bonito G."/>
            <person name="Buee M."/>
            <person name="Carver A."/>
            <person name="Chen C."/>
            <person name="Cichocki N."/>
            <person name="Clum A."/>
            <person name="Culley D."/>
            <person name="Crous P.W."/>
            <person name="Fauchery L."/>
            <person name="Girlanda M."/>
            <person name="Hayes R."/>
            <person name="Keri Z."/>
            <person name="LaButti K."/>
            <person name="Lipzen A."/>
            <person name="Lombard V."/>
            <person name="Magnuson J."/>
            <person name="Maillard F."/>
            <person name="Morin E."/>
            <person name="Murat C."/>
            <person name="Nolan M."/>
            <person name="Ohm R."/>
            <person name="Pangilinan J."/>
            <person name="Pereira M."/>
            <person name="Perotto S."/>
            <person name="Peter M."/>
            <person name="Riley R."/>
            <person name="Sitrit Y."/>
            <person name="Stielow B."/>
            <person name="Szollosi G."/>
            <person name="Zifcakova L."/>
            <person name="Stursova M."/>
            <person name="Spatafora J.W."/>
            <person name="Tedersoo L."/>
            <person name="Vaario L.-M."/>
            <person name="Yamada A."/>
            <person name="Yan M."/>
            <person name="Wang P."/>
            <person name="Xu J."/>
            <person name="Bruns T."/>
            <person name="Baldrian P."/>
            <person name="Vilgalys R."/>
            <person name="Henrissat B."/>
            <person name="Grigoriev I.V."/>
            <person name="Hibbett D."/>
            <person name="Nagy L.G."/>
            <person name="Martin F.M."/>
        </authorList>
    </citation>
    <scope>NUCLEOTIDE SEQUENCE</scope>
    <source>
        <strain evidence="1">BED1</strain>
    </source>
</reference>
<name>A0AAD4GBY3_BOLED</name>
<keyword evidence="2" id="KW-1185">Reference proteome</keyword>
<comment type="caution">
    <text evidence="1">The sequence shown here is derived from an EMBL/GenBank/DDBJ whole genome shotgun (WGS) entry which is preliminary data.</text>
</comment>
<evidence type="ECO:0000313" key="1">
    <source>
        <dbReference type="EMBL" id="KAF8435335.1"/>
    </source>
</evidence>
<dbReference type="EMBL" id="WHUW01000025">
    <property type="protein sequence ID" value="KAF8435335.1"/>
    <property type="molecule type" value="Genomic_DNA"/>
</dbReference>
<accession>A0AAD4GBY3</accession>
<proteinExistence type="predicted"/>
<organism evidence="1 2">
    <name type="scientific">Boletus edulis BED1</name>
    <dbReference type="NCBI Taxonomy" id="1328754"/>
    <lineage>
        <taxon>Eukaryota</taxon>
        <taxon>Fungi</taxon>
        <taxon>Dikarya</taxon>
        <taxon>Basidiomycota</taxon>
        <taxon>Agaricomycotina</taxon>
        <taxon>Agaricomycetes</taxon>
        <taxon>Agaricomycetidae</taxon>
        <taxon>Boletales</taxon>
        <taxon>Boletineae</taxon>
        <taxon>Boletaceae</taxon>
        <taxon>Boletoideae</taxon>
        <taxon>Boletus</taxon>
    </lineage>
</organism>
<protein>
    <submittedName>
        <fullName evidence="1">Uncharacterized protein</fullName>
    </submittedName>
</protein>
<evidence type="ECO:0000313" key="2">
    <source>
        <dbReference type="Proteomes" id="UP001194468"/>
    </source>
</evidence>
<gene>
    <name evidence="1" type="ORF">L210DRAFT_2523797</name>
</gene>
<dbReference type="Proteomes" id="UP001194468">
    <property type="component" value="Unassembled WGS sequence"/>
</dbReference>
<sequence>MLTLIPLSLPLSTGTHICSRWLSVNQAHGFRGRVCRICSHFGGRLCFIYVLQDVVTRTGIHSFRVFFADWLYSIEYRQPLKVRRTDQSGWNNCRAARCTTPHGPLYSFLLFKLTSEYGAQRHIPMQCTRLEDSLIRTMRGNTNSRERLEYKIRPSCAIIVYFRNSPHCE</sequence>
<dbReference type="AlphaFoldDB" id="A0AAD4GBY3"/>